<dbReference type="AlphaFoldDB" id="A0A0F2MCU0"/>
<gene>
    <name evidence="2" type="ORF">SPSK_01922</name>
</gene>
<dbReference type="KEGG" id="ssck:SPSK_01922"/>
<proteinExistence type="predicted"/>
<reference evidence="2 3" key="1">
    <citation type="journal article" date="2014" name="BMC Genomics">
        <title>Comparative genomics of the major fungal agents of human and animal Sporotrichosis: Sporothrix schenckii and Sporothrix brasiliensis.</title>
        <authorList>
            <person name="Teixeira M.M."/>
            <person name="de Almeida L.G."/>
            <person name="Kubitschek-Barreira P."/>
            <person name="Alves F.L."/>
            <person name="Kioshima E.S."/>
            <person name="Abadio A.K."/>
            <person name="Fernandes L."/>
            <person name="Derengowski L.S."/>
            <person name="Ferreira K.S."/>
            <person name="Souza R.C."/>
            <person name="Ruiz J.C."/>
            <person name="de Andrade N.C."/>
            <person name="Paes H.C."/>
            <person name="Nicola A.M."/>
            <person name="Albuquerque P."/>
            <person name="Gerber A.L."/>
            <person name="Martins V.P."/>
            <person name="Peconick L.D."/>
            <person name="Neto A.V."/>
            <person name="Chaucanez C.B."/>
            <person name="Silva P.A."/>
            <person name="Cunha O.L."/>
            <person name="de Oliveira F.F."/>
            <person name="dos Santos T.C."/>
            <person name="Barros A.L."/>
            <person name="Soares M.A."/>
            <person name="de Oliveira L.M."/>
            <person name="Marini M.M."/>
            <person name="Villalobos-Duno H."/>
            <person name="Cunha M.M."/>
            <person name="de Hoog S."/>
            <person name="da Silveira J.F."/>
            <person name="Henrissat B."/>
            <person name="Nino-Vega G.A."/>
            <person name="Cisalpino P.S."/>
            <person name="Mora-Montes H.M."/>
            <person name="Almeida S.R."/>
            <person name="Stajich J.E."/>
            <person name="Lopes-Bezerra L.M."/>
            <person name="Vasconcelos A.T."/>
            <person name="Felipe M.S."/>
        </authorList>
    </citation>
    <scope>NUCLEOTIDE SEQUENCE [LARGE SCALE GENOMIC DNA]</scope>
    <source>
        <strain evidence="2 3">1099-18</strain>
    </source>
</reference>
<sequence length="195" mass="21404">MGGMPTGFLFIKVRKTELSIGLAGYLNPTSPALRTSNVASKSSLNTAKSVTNGHDRRKCRKDRMETCHSASFTNKQLVRICCWDGSRTSLVIFVVAAARHNGDDPDDGDILGMVMVPVSPDKTGQKPRGGSLLTSKMMCLPRKRHLQSILVAKQGGNTEYKAEFPSAEPGPPCPRRHFPRLHGIDERRTTNDNDL</sequence>
<dbReference type="Proteomes" id="UP000033710">
    <property type="component" value="Unassembled WGS sequence"/>
</dbReference>
<evidence type="ECO:0000313" key="2">
    <source>
        <dbReference type="EMBL" id="KJR87498.1"/>
    </source>
</evidence>
<reference evidence="2 3" key="2">
    <citation type="journal article" date="2015" name="Eukaryot. Cell">
        <title>Asexual propagation of a virulent clone complex in a human and feline outbreak of sporotrichosis.</title>
        <authorList>
            <person name="Teixeira Mde M."/>
            <person name="Rodrigues A.M."/>
            <person name="Tsui C.K."/>
            <person name="de Almeida L.G."/>
            <person name="Van Diepeningen A.D."/>
            <person name="van den Ende B.G."/>
            <person name="Fernandes G.F."/>
            <person name="Kano R."/>
            <person name="Hamelin R.C."/>
            <person name="Lopes-Bezerra L.M."/>
            <person name="Vasconcelos A.T."/>
            <person name="de Hoog S."/>
            <person name="de Camargo Z.P."/>
            <person name="Felipe M.S."/>
        </authorList>
    </citation>
    <scope>NUCLEOTIDE SEQUENCE [LARGE SCALE GENOMIC DNA]</scope>
    <source>
        <strain evidence="2 3">1099-18</strain>
    </source>
</reference>
<evidence type="ECO:0000256" key="1">
    <source>
        <dbReference type="SAM" id="MobiDB-lite"/>
    </source>
</evidence>
<accession>A0A0F2MCU0</accession>
<feature type="compositionally biased region" description="Basic and acidic residues" evidence="1">
    <location>
        <begin position="182"/>
        <end position="195"/>
    </location>
</feature>
<comment type="caution">
    <text evidence="2">The sequence shown here is derived from an EMBL/GenBank/DDBJ whole genome shotgun (WGS) entry which is preliminary data.</text>
</comment>
<dbReference type="GeneID" id="27664097"/>
<dbReference type="EMBL" id="AXCR01000005">
    <property type="protein sequence ID" value="KJR87498.1"/>
    <property type="molecule type" value="Genomic_DNA"/>
</dbReference>
<name>A0A0F2MCU0_SPOSC</name>
<protein>
    <submittedName>
        <fullName evidence="2">Uncharacterized protein</fullName>
    </submittedName>
</protein>
<dbReference type="VEuPathDB" id="FungiDB:SPSK_01922"/>
<feature type="region of interest" description="Disordered" evidence="1">
    <location>
        <begin position="161"/>
        <end position="195"/>
    </location>
</feature>
<organism evidence="2 3">
    <name type="scientific">Sporothrix schenckii 1099-18</name>
    <dbReference type="NCBI Taxonomy" id="1397361"/>
    <lineage>
        <taxon>Eukaryota</taxon>
        <taxon>Fungi</taxon>
        <taxon>Dikarya</taxon>
        <taxon>Ascomycota</taxon>
        <taxon>Pezizomycotina</taxon>
        <taxon>Sordariomycetes</taxon>
        <taxon>Sordariomycetidae</taxon>
        <taxon>Ophiostomatales</taxon>
        <taxon>Ophiostomataceae</taxon>
        <taxon>Sporothrix</taxon>
    </lineage>
</organism>
<dbReference type="RefSeq" id="XP_016590174.1">
    <property type="nucleotide sequence ID" value="XM_016728820.1"/>
</dbReference>
<evidence type="ECO:0000313" key="3">
    <source>
        <dbReference type="Proteomes" id="UP000033710"/>
    </source>
</evidence>